<dbReference type="InterPro" id="IPR001179">
    <property type="entry name" value="PPIase_FKBP_dom"/>
</dbReference>
<evidence type="ECO:0000256" key="7">
    <source>
        <dbReference type="ARBA" id="ARBA00023110"/>
    </source>
</evidence>
<dbReference type="PROSITE" id="PS50059">
    <property type="entry name" value="FKBP_PPIASE"/>
    <property type="match status" value="1"/>
</dbReference>
<feature type="signal peptide" evidence="12">
    <location>
        <begin position="1"/>
        <end position="17"/>
    </location>
</feature>
<evidence type="ECO:0000256" key="8">
    <source>
        <dbReference type="ARBA" id="ARBA00023180"/>
    </source>
</evidence>
<dbReference type="InterPro" id="IPR046357">
    <property type="entry name" value="PPIase_dom_sf"/>
</dbReference>
<dbReference type="PROSITE" id="PS00018">
    <property type="entry name" value="EF_HAND_1"/>
    <property type="match status" value="1"/>
</dbReference>
<dbReference type="InterPro" id="IPR052273">
    <property type="entry name" value="PPIase_FKBP"/>
</dbReference>
<dbReference type="InterPro" id="IPR018247">
    <property type="entry name" value="EF_Hand_1_Ca_BS"/>
</dbReference>
<sequence>MALRTAILAIMASMAAGWITIKRTQPDETSTSEYAKTCTELAPGVNYCAEIGRKNEHILVDVRSTYVPEQCIRKVKTDSQLLLVFTGDAGPSADGPWQRFITQEDFTVAEALKLNSGQSLEGFNLGIEGLCEGTKATITFSPQVGFDDPQTKMARPANVLEGSTLRYHVEVVKVLKVAPDGVPYRPCFFSLIDVDGSEDIDEVELARHFARIKRPMPPSVMNEDKDEDGRISFDEFSGPKIPRAAREAQDQEDMLATSGTKSEL</sequence>
<dbReference type="CDD" id="cd00051">
    <property type="entry name" value="EFh"/>
    <property type="match status" value="1"/>
</dbReference>
<protein>
    <recommendedName>
        <fullName evidence="2 10">peptidylprolyl isomerase</fullName>
        <ecNumber evidence="2 10">5.2.1.8</ecNumber>
    </recommendedName>
</protein>
<keyword evidence="5" id="KW-0256">Endoplasmic reticulum</keyword>
<evidence type="ECO:0000256" key="6">
    <source>
        <dbReference type="ARBA" id="ARBA00022837"/>
    </source>
</evidence>
<dbReference type="GO" id="GO:0005509">
    <property type="term" value="F:calcium ion binding"/>
    <property type="evidence" value="ECO:0007669"/>
    <property type="project" value="InterPro"/>
</dbReference>
<evidence type="ECO:0000259" key="13">
    <source>
        <dbReference type="PROSITE" id="PS50059"/>
    </source>
</evidence>
<evidence type="ECO:0000256" key="3">
    <source>
        <dbReference type="ARBA" id="ARBA00022729"/>
    </source>
</evidence>
<dbReference type="GO" id="GO:0003755">
    <property type="term" value="F:peptidyl-prolyl cis-trans isomerase activity"/>
    <property type="evidence" value="ECO:0007669"/>
    <property type="project" value="UniProtKB-KW"/>
</dbReference>
<dbReference type="EMBL" id="HBGU01052548">
    <property type="protein sequence ID" value="CAD9498663.1"/>
    <property type="molecule type" value="Transcribed_RNA"/>
</dbReference>
<keyword evidence="3 12" id="KW-0732">Signal</keyword>
<dbReference type="Gene3D" id="1.10.238.10">
    <property type="entry name" value="EF-hand"/>
    <property type="match status" value="1"/>
</dbReference>
<name>A0A7S2MRJ5_9EUKA</name>
<evidence type="ECO:0000256" key="11">
    <source>
        <dbReference type="SAM" id="MobiDB-lite"/>
    </source>
</evidence>
<evidence type="ECO:0000313" key="14">
    <source>
        <dbReference type="EMBL" id="CAD9498663.1"/>
    </source>
</evidence>
<dbReference type="PANTHER" id="PTHR46222">
    <property type="entry name" value="PEPTIDYL-PROLYL CIS-TRANS ISOMERASE FKBP7/14"/>
    <property type="match status" value="1"/>
</dbReference>
<comment type="catalytic activity">
    <reaction evidence="1 10">
        <text>[protein]-peptidylproline (omega=180) = [protein]-peptidylproline (omega=0)</text>
        <dbReference type="Rhea" id="RHEA:16237"/>
        <dbReference type="Rhea" id="RHEA-COMP:10747"/>
        <dbReference type="Rhea" id="RHEA-COMP:10748"/>
        <dbReference type="ChEBI" id="CHEBI:83833"/>
        <dbReference type="ChEBI" id="CHEBI:83834"/>
        <dbReference type="EC" id="5.2.1.8"/>
    </reaction>
</comment>
<dbReference type="GO" id="GO:0005783">
    <property type="term" value="C:endoplasmic reticulum"/>
    <property type="evidence" value="ECO:0007669"/>
    <property type="project" value="UniProtKB-ARBA"/>
</dbReference>
<keyword evidence="6" id="KW-0106">Calcium</keyword>
<evidence type="ECO:0000256" key="10">
    <source>
        <dbReference type="PROSITE-ProRule" id="PRU00277"/>
    </source>
</evidence>
<reference evidence="14" key="1">
    <citation type="submission" date="2021-01" db="EMBL/GenBank/DDBJ databases">
        <authorList>
            <person name="Corre E."/>
            <person name="Pelletier E."/>
            <person name="Niang G."/>
            <person name="Scheremetjew M."/>
            <person name="Finn R."/>
            <person name="Kale V."/>
            <person name="Holt S."/>
            <person name="Cochrane G."/>
            <person name="Meng A."/>
            <person name="Brown T."/>
            <person name="Cohen L."/>
        </authorList>
    </citation>
    <scope>NUCLEOTIDE SEQUENCE</scope>
    <source>
        <strain evidence="14">UTEX LB 985</strain>
    </source>
</reference>
<dbReference type="AlphaFoldDB" id="A0A7S2MRJ5"/>
<dbReference type="InterPro" id="IPR002048">
    <property type="entry name" value="EF_hand_dom"/>
</dbReference>
<gene>
    <name evidence="14" type="ORF">CBRE1094_LOCUS28686</name>
</gene>
<keyword evidence="8" id="KW-0325">Glycoprotein</keyword>
<dbReference type="SUPFAM" id="SSF47473">
    <property type="entry name" value="EF-hand"/>
    <property type="match status" value="1"/>
</dbReference>
<dbReference type="Pfam" id="PF00254">
    <property type="entry name" value="FKBP_C"/>
    <property type="match status" value="1"/>
</dbReference>
<dbReference type="EC" id="5.2.1.8" evidence="2 10"/>
<proteinExistence type="predicted"/>
<feature type="domain" description="PPIase FKBP-type" evidence="13">
    <location>
        <begin position="78"/>
        <end position="175"/>
    </location>
</feature>
<evidence type="ECO:0000256" key="2">
    <source>
        <dbReference type="ARBA" id="ARBA00013194"/>
    </source>
</evidence>
<dbReference type="InterPro" id="IPR011992">
    <property type="entry name" value="EF-hand-dom_pair"/>
</dbReference>
<keyword evidence="4" id="KW-0677">Repeat</keyword>
<keyword evidence="9 10" id="KW-0413">Isomerase</keyword>
<dbReference type="SUPFAM" id="SSF54534">
    <property type="entry name" value="FKBP-like"/>
    <property type="match status" value="1"/>
</dbReference>
<evidence type="ECO:0000256" key="4">
    <source>
        <dbReference type="ARBA" id="ARBA00022737"/>
    </source>
</evidence>
<evidence type="ECO:0000256" key="1">
    <source>
        <dbReference type="ARBA" id="ARBA00000971"/>
    </source>
</evidence>
<keyword evidence="7 10" id="KW-0697">Rotamase</keyword>
<evidence type="ECO:0000256" key="9">
    <source>
        <dbReference type="ARBA" id="ARBA00023235"/>
    </source>
</evidence>
<feature type="chain" id="PRO_5030707383" description="peptidylprolyl isomerase" evidence="12">
    <location>
        <begin position="18"/>
        <end position="264"/>
    </location>
</feature>
<evidence type="ECO:0000256" key="5">
    <source>
        <dbReference type="ARBA" id="ARBA00022824"/>
    </source>
</evidence>
<organism evidence="14">
    <name type="scientific">Haptolina brevifila</name>
    <dbReference type="NCBI Taxonomy" id="156173"/>
    <lineage>
        <taxon>Eukaryota</taxon>
        <taxon>Haptista</taxon>
        <taxon>Haptophyta</taxon>
        <taxon>Prymnesiophyceae</taxon>
        <taxon>Prymnesiales</taxon>
        <taxon>Prymnesiaceae</taxon>
        <taxon>Haptolina</taxon>
    </lineage>
</organism>
<evidence type="ECO:0000256" key="12">
    <source>
        <dbReference type="SAM" id="SignalP"/>
    </source>
</evidence>
<accession>A0A7S2MRJ5</accession>
<dbReference type="PANTHER" id="PTHR46222:SF3">
    <property type="entry name" value="PEPTIDYLPROLYL ISOMERASE"/>
    <property type="match status" value="1"/>
</dbReference>
<feature type="region of interest" description="Disordered" evidence="11">
    <location>
        <begin position="216"/>
        <end position="264"/>
    </location>
</feature>
<dbReference type="Gene3D" id="3.10.50.40">
    <property type="match status" value="1"/>
</dbReference>